<dbReference type="Proteomes" id="UP000011185">
    <property type="component" value="Unassembled WGS sequence"/>
</dbReference>
<dbReference type="AlphaFoldDB" id="L7JSJ5"/>
<dbReference type="EMBL" id="JH994085">
    <property type="protein sequence ID" value="ELQ74021.1"/>
    <property type="molecule type" value="Genomic_DNA"/>
</dbReference>
<protein>
    <submittedName>
        <fullName evidence="1">Uncharacterized protein</fullName>
    </submittedName>
</protein>
<dbReference type="HOGENOM" id="CLU_155630_0_0_1"/>
<sequence length="142" mass="16775">VFIAELEYNYIDSKGVDVTSTTFDMSENYYELLFFMSYNLFNTIRFSSKHSIYCWDIITTLECLNDKTIATKIFIHRFDCIKKYYKESVKDLYSYIENNQSVEGLPDMDDILRRLEELNGDVEKIMLGLSSIYKMIHEGFIG</sequence>
<feature type="non-terminal residue" evidence="1">
    <location>
        <position position="1"/>
    </location>
</feature>
<evidence type="ECO:0000313" key="2">
    <source>
        <dbReference type="Proteomes" id="UP000011185"/>
    </source>
</evidence>
<accession>L7JSJ5</accession>
<reference evidence="1 2" key="1">
    <citation type="journal article" date="2012" name="PLoS Pathog.">
        <title>The genome of the obligate intracellular parasite Trachipleistophora hominis: new insights into microsporidian genome dynamics and reductive evolution.</title>
        <authorList>
            <person name="Heinz E."/>
            <person name="Williams T.A."/>
            <person name="Nakjang S."/>
            <person name="Noel C.J."/>
            <person name="Swan D.C."/>
            <person name="Goldberg A.V."/>
            <person name="Harris S.R."/>
            <person name="Weinmaier T."/>
            <person name="Markert S."/>
            <person name="Becher D."/>
            <person name="Bernhardt J."/>
            <person name="Dagan T."/>
            <person name="Hacker C."/>
            <person name="Lucocq J.M."/>
            <person name="Schweder T."/>
            <person name="Rattei T."/>
            <person name="Hall N."/>
            <person name="Hirt R.P."/>
            <person name="Embley T.M."/>
        </authorList>
    </citation>
    <scope>NUCLEOTIDE SEQUENCE [LARGE SCALE GENOMIC DNA]</scope>
</reference>
<keyword evidence="2" id="KW-1185">Reference proteome</keyword>
<name>L7JSJ5_TRAHO</name>
<dbReference type="VEuPathDB" id="MicrosporidiaDB:THOM_3065"/>
<evidence type="ECO:0000313" key="1">
    <source>
        <dbReference type="EMBL" id="ELQ74021.1"/>
    </source>
</evidence>
<proteinExistence type="predicted"/>
<dbReference type="InParanoid" id="L7JSJ5"/>
<organism evidence="1 2">
    <name type="scientific">Trachipleistophora hominis</name>
    <name type="common">Microsporidian parasite</name>
    <dbReference type="NCBI Taxonomy" id="72359"/>
    <lineage>
        <taxon>Eukaryota</taxon>
        <taxon>Fungi</taxon>
        <taxon>Fungi incertae sedis</taxon>
        <taxon>Microsporidia</taxon>
        <taxon>Pleistophoridae</taxon>
        <taxon>Trachipleistophora</taxon>
    </lineage>
</organism>
<gene>
    <name evidence="1" type="ORF">THOM_3065</name>
</gene>